<dbReference type="KEGG" id="vg:55616467"/>
<dbReference type="GeneID" id="55616467"/>
<reference evidence="1 2" key="1">
    <citation type="submission" date="2019-04" db="EMBL/GenBank/DDBJ databases">
        <authorList>
            <person name="Ahlbrecht B.C."/>
            <person name="Almail A."/>
            <person name="Blakestad S.M."/>
            <person name="Calhoun C.D."/>
            <person name="Chesley E."/>
            <person name="Craven C.R."/>
            <person name="Hoagland S.Z."/>
            <person name="Jost S.L."/>
            <person name="Manz Z.R."/>
            <person name="Pena P.B."/>
            <person name="Pfenning K.J."/>
            <person name="Postl L.C."/>
            <person name="Ramsey E.P."/>
            <person name="Roberts C.A."/>
            <person name="Sevcik K.M."/>
            <person name="Whitman F.C."/>
            <person name="Chia C.P."/>
            <person name="McKinney A.L."/>
            <person name="Tolsma S."/>
            <person name="Ward R.E."/>
            <person name="Garlena R.A."/>
            <person name="Russell D.A."/>
            <person name="Pope W.H."/>
            <person name="Jacobs-Sera D."/>
            <person name="Hatfull G.F."/>
        </authorList>
    </citation>
    <scope>NUCLEOTIDE SEQUENCE [LARGE SCALE GENOMIC DNA]</scope>
</reference>
<evidence type="ECO:0000313" key="2">
    <source>
        <dbReference type="Proteomes" id="UP000315166"/>
    </source>
</evidence>
<name>A0A4Y6EHS9_9CAUD</name>
<organism evidence="1 2">
    <name type="scientific">Gordonia phage Chelms</name>
    <dbReference type="NCBI Taxonomy" id="2588132"/>
    <lineage>
        <taxon>Viruses</taxon>
        <taxon>Duplodnaviria</taxon>
        <taxon>Heunggongvirae</taxon>
        <taxon>Uroviricota</taxon>
        <taxon>Caudoviricetes</taxon>
        <taxon>Montyvirus</taxon>
        <taxon>Montyvirus chelms</taxon>
    </lineage>
</organism>
<evidence type="ECO:0000313" key="1">
    <source>
        <dbReference type="EMBL" id="QDF18300.1"/>
    </source>
</evidence>
<sequence>MSEVIARRICWPTPDATCLEGGCGYCNMEKFRAISTIENYARSAGMVYHRGGQQVDAWSAYVSGLGNGFFNADVKYKED</sequence>
<proteinExistence type="predicted"/>
<dbReference type="Proteomes" id="UP000315166">
    <property type="component" value="Segment"/>
</dbReference>
<gene>
    <name evidence="1" type="primary">86</name>
    <name evidence="1" type="ORF">SEA_CHELMS_86</name>
</gene>
<dbReference type="RefSeq" id="YP_009846101.1">
    <property type="nucleotide sequence ID" value="NC_048768.1"/>
</dbReference>
<protein>
    <submittedName>
        <fullName evidence="1">Uncharacterized protein</fullName>
    </submittedName>
</protein>
<keyword evidence="2" id="KW-1185">Reference proteome</keyword>
<accession>A0A4Y6EHS9</accession>
<dbReference type="EMBL" id="MK801733">
    <property type="protein sequence ID" value="QDF18300.1"/>
    <property type="molecule type" value="Genomic_DNA"/>
</dbReference>